<dbReference type="AlphaFoldDB" id="A0AA88GUU0"/>
<evidence type="ECO:0000313" key="1">
    <source>
        <dbReference type="EMBL" id="KAG2387315.1"/>
    </source>
</evidence>
<comment type="caution">
    <text evidence="1">The sequence shown here is derived from an EMBL/GenBank/DDBJ whole genome shotgun (WGS) entry which is preliminary data.</text>
</comment>
<dbReference type="RefSeq" id="XP_044551307.1">
    <property type="nucleotide sequence ID" value="XM_044690977.1"/>
</dbReference>
<gene>
    <name evidence="1" type="ORF">C9374_001647</name>
</gene>
<dbReference type="Proteomes" id="UP000816034">
    <property type="component" value="Unassembled WGS sequence"/>
</dbReference>
<dbReference type="Pfam" id="PF12007">
    <property type="entry name" value="DUF3501"/>
    <property type="match status" value="1"/>
</dbReference>
<dbReference type="EMBL" id="PYSW02000013">
    <property type="protein sequence ID" value="KAG2387315.1"/>
    <property type="molecule type" value="Genomic_DNA"/>
</dbReference>
<proteinExistence type="predicted"/>
<dbReference type="GeneID" id="68094103"/>
<keyword evidence="2" id="KW-1185">Reference proteome</keyword>
<protein>
    <submittedName>
        <fullName evidence="1">Uncharacterized protein</fullName>
    </submittedName>
</protein>
<evidence type="ECO:0000313" key="2">
    <source>
        <dbReference type="Proteomes" id="UP000816034"/>
    </source>
</evidence>
<dbReference type="InterPro" id="IPR021890">
    <property type="entry name" value="DUF3501"/>
</dbReference>
<accession>A0AA88GUU0</accession>
<name>A0AA88GUU0_NAELO</name>
<sequence length="144" mass="16382">MVLVEKGTNEQFAEEGRAYDPLVPKGNNIAITFMFEIDNEPIRKATLKKLGRIEYNFKLQICKKGTGELITSLPCKPTEDGRTTNDGMTSAVHFFSVPFSKEQIQYLRDNLDSVQVKLTVDDERYPHSIVLSPLLVKDLLKEFD</sequence>
<organism evidence="1 2">
    <name type="scientific">Naegleria lovaniensis</name>
    <name type="common">Amoeba</name>
    <dbReference type="NCBI Taxonomy" id="51637"/>
    <lineage>
        <taxon>Eukaryota</taxon>
        <taxon>Discoba</taxon>
        <taxon>Heterolobosea</taxon>
        <taxon>Tetramitia</taxon>
        <taxon>Eutetramitia</taxon>
        <taxon>Vahlkampfiidae</taxon>
        <taxon>Naegleria</taxon>
    </lineage>
</organism>
<reference evidence="1 2" key="1">
    <citation type="journal article" date="2018" name="BMC Genomics">
        <title>The genome of Naegleria lovaniensis, the basis for a comparative approach to unravel pathogenicity factors of the human pathogenic amoeba N. fowleri.</title>
        <authorList>
            <person name="Liechti N."/>
            <person name="Schurch N."/>
            <person name="Bruggmann R."/>
            <person name="Wittwer M."/>
        </authorList>
    </citation>
    <scope>NUCLEOTIDE SEQUENCE [LARGE SCALE GENOMIC DNA]</scope>
    <source>
        <strain evidence="1 2">ATCC 30569</strain>
    </source>
</reference>